<dbReference type="Pfam" id="PF04082">
    <property type="entry name" value="Fungal_trans"/>
    <property type="match status" value="1"/>
</dbReference>
<dbReference type="GO" id="GO:0008270">
    <property type="term" value="F:zinc ion binding"/>
    <property type="evidence" value="ECO:0007669"/>
    <property type="project" value="InterPro"/>
</dbReference>
<dbReference type="GeneID" id="81370335"/>
<evidence type="ECO:0000256" key="6">
    <source>
        <dbReference type="SAM" id="MobiDB-lite"/>
    </source>
</evidence>
<proteinExistence type="predicted"/>
<dbReference type="SUPFAM" id="SSF57701">
    <property type="entry name" value="Zn2/Cys6 DNA-binding domain"/>
    <property type="match status" value="1"/>
</dbReference>
<dbReference type="InterPro" id="IPR007219">
    <property type="entry name" value="XnlR_reg_dom"/>
</dbReference>
<gene>
    <name evidence="8" type="ORF">N7509_006718</name>
</gene>
<feature type="compositionally biased region" description="Polar residues" evidence="6">
    <location>
        <begin position="112"/>
        <end position="123"/>
    </location>
</feature>
<dbReference type="GO" id="GO:0003677">
    <property type="term" value="F:DNA binding"/>
    <property type="evidence" value="ECO:0007669"/>
    <property type="project" value="UniProtKB-KW"/>
</dbReference>
<keyword evidence="9" id="KW-1185">Reference proteome</keyword>
<dbReference type="AlphaFoldDB" id="A0A9W9VXF8"/>
<dbReference type="CDD" id="cd00067">
    <property type="entry name" value="GAL4"/>
    <property type="match status" value="1"/>
</dbReference>
<reference evidence="8" key="1">
    <citation type="submission" date="2022-12" db="EMBL/GenBank/DDBJ databases">
        <authorList>
            <person name="Petersen C."/>
        </authorList>
    </citation>
    <scope>NUCLEOTIDE SEQUENCE</scope>
    <source>
        <strain evidence="8">IBT 29677</strain>
    </source>
</reference>
<evidence type="ECO:0000313" key="8">
    <source>
        <dbReference type="EMBL" id="KAJ5391228.1"/>
    </source>
</evidence>
<dbReference type="InterPro" id="IPR053181">
    <property type="entry name" value="EcdB-like_regulator"/>
</dbReference>
<feature type="region of interest" description="Disordered" evidence="6">
    <location>
        <begin position="1"/>
        <end position="20"/>
    </location>
</feature>
<feature type="domain" description="Zn(2)-C6 fungal-type" evidence="7">
    <location>
        <begin position="29"/>
        <end position="59"/>
    </location>
</feature>
<protein>
    <recommendedName>
        <fullName evidence="7">Zn(2)-C6 fungal-type domain-containing protein</fullName>
    </recommendedName>
</protein>
<dbReference type="GO" id="GO:0000981">
    <property type="term" value="F:DNA-binding transcription factor activity, RNA polymerase II-specific"/>
    <property type="evidence" value="ECO:0007669"/>
    <property type="project" value="InterPro"/>
</dbReference>
<dbReference type="CDD" id="cd12148">
    <property type="entry name" value="fungal_TF_MHR"/>
    <property type="match status" value="1"/>
</dbReference>
<evidence type="ECO:0000259" key="7">
    <source>
        <dbReference type="PROSITE" id="PS50048"/>
    </source>
</evidence>
<evidence type="ECO:0000256" key="1">
    <source>
        <dbReference type="ARBA" id="ARBA00022723"/>
    </source>
</evidence>
<dbReference type="OrthoDB" id="4356994at2759"/>
<accession>A0A9W9VXF8</accession>
<sequence>MEDQGSSSKRKRPAARGGTFYPRKRANVACQVCRARKTKCDNRKPSCSYCLSVGAICTQSTEDLSSFDPASLKIIERLDVLEKLVRQQSAQSTQQQQQQPYSLLQYEGHVASPSTGPSAQHPSGSGRARSSLDNTKSNEFVSSHSSQRTLTPSGYGANTSPLNVLPTSPALLLRLPVFLNDRLGGSLLVNNGLHERWWTEKRQHKSHSSPIERAPGGGILDGMVNSCGGVDELLDRFFKLVQCKNPILKEAPTRHLILSKSVGNIDGSAQSCLAFLVCALGHLATPFGETPNIRELDTGPGKAVYVEAETLFQEAQRRMGALFADNEGDHLIAPQCLLLSGFYMMCVFRPFMAWRFFVQALATCQQFDFLRDMYSAEETQLNNDTEGQKQVTEKDSQEQAVYWTAWKSERELRRCLCLPDFPATGDNSHIYPPLFPTPPFIVSNNSNDEGRERASWLFYLAEISLRRLLSSMCDEILSLQHSKGDSATFLTSLATLVVEYEQQGCQWAAGLPAELSLESPPESDDICRFVLRGHYIDYCETIYWPFLETLLNCSASTPSTYSSQSPLSQPNLASVRQGEIPPDASLAVPGEGQIGGIGQFQPSSPVAQESLRVVVSNFAAKCLDIQIQRIKVNYPGFRYRHHGTFFLIMSCTRGAIVLLAAALTGLPMPSGWRESVADTTGLLEFWEDDMPQLLTWREFMTSILSSIPETSSSRGDLGVDLPQRRTSDLV</sequence>
<dbReference type="InterPro" id="IPR001138">
    <property type="entry name" value="Zn2Cys6_DnaBD"/>
</dbReference>
<dbReference type="EMBL" id="JAPZBU010000008">
    <property type="protein sequence ID" value="KAJ5391228.1"/>
    <property type="molecule type" value="Genomic_DNA"/>
</dbReference>
<name>A0A9W9VXF8_9EURO</name>
<evidence type="ECO:0000256" key="2">
    <source>
        <dbReference type="ARBA" id="ARBA00023015"/>
    </source>
</evidence>
<dbReference type="PANTHER" id="PTHR47785:SF5">
    <property type="entry name" value="ZN(II)2CYS6 TRANSCRIPTION FACTOR (EUROFUNG)"/>
    <property type="match status" value="1"/>
</dbReference>
<keyword evidence="3" id="KW-0238">DNA-binding</keyword>
<reference evidence="8" key="2">
    <citation type="journal article" date="2023" name="IMA Fungus">
        <title>Comparative genomic study of the Penicillium genus elucidates a diverse pangenome and 15 lateral gene transfer events.</title>
        <authorList>
            <person name="Petersen C."/>
            <person name="Sorensen T."/>
            <person name="Nielsen M.R."/>
            <person name="Sondergaard T.E."/>
            <person name="Sorensen J.L."/>
            <person name="Fitzpatrick D.A."/>
            <person name="Frisvad J.C."/>
            <person name="Nielsen K.L."/>
        </authorList>
    </citation>
    <scope>NUCLEOTIDE SEQUENCE</scope>
    <source>
        <strain evidence="8">IBT 29677</strain>
    </source>
</reference>
<comment type="caution">
    <text evidence="8">The sequence shown here is derived from an EMBL/GenBank/DDBJ whole genome shotgun (WGS) entry which is preliminary data.</text>
</comment>
<dbReference type="RefSeq" id="XP_056486906.1">
    <property type="nucleotide sequence ID" value="XM_056631355.1"/>
</dbReference>
<dbReference type="InterPro" id="IPR036864">
    <property type="entry name" value="Zn2-C6_fun-type_DNA-bd_sf"/>
</dbReference>
<feature type="region of interest" description="Disordered" evidence="6">
    <location>
        <begin position="109"/>
        <end position="161"/>
    </location>
</feature>
<dbReference type="PANTHER" id="PTHR47785">
    <property type="entry name" value="ZN(II)2CYS6 TRANSCRIPTION FACTOR (EUROFUNG)-RELATED-RELATED"/>
    <property type="match status" value="1"/>
</dbReference>
<dbReference type="Pfam" id="PF00172">
    <property type="entry name" value="Zn_clus"/>
    <property type="match status" value="1"/>
</dbReference>
<dbReference type="GO" id="GO:0006351">
    <property type="term" value="P:DNA-templated transcription"/>
    <property type="evidence" value="ECO:0007669"/>
    <property type="project" value="InterPro"/>
</dbReference>
<evidence type="ECO:0000313" key="9">
    <source>
        <dbReference type="Proteomes" id="UP001147747"/>
    </source>
</evidence>
<keyword evidence="1" id="KW-0479">Metal-binding</keyword>
<keyword evidence="2" id="KW-0805">Transcription regulation</keyword>
<dbReference type="PROSITE" id="PS50048">
    <property type="entry name" value="ZN2_CY6_FUNGAL_2"/>
    <property type="match status" value="1"/>
</dbReference>
<organism evidence="8 9">
    <name type="scientific">Penicillium cosmopolitanum</name>
    <dbReference type="NCBI Taxonomy" id="1131564"/>
    <lineage>
        <taxon>Eukaryota</taxon>
        <taxon>Fungi</taxon>
        <taxon>Dikarya</taxon>
        <taxon>Ascomycota</taxon>
        <taxon>Pezizomycotina</taxon>
        <taxon>Eurotiomycetes</taxon>
        <taxon>Eurotiomycetidae</taxon>
        <taxon>Eurotiales</taxon>
        <taxon>Aspergillaceae</taxon>
        <taxon>Penicillium</taxon>
    </lineage>
</organism>
<evidence type="ECO:0000256" key="3">
    <source>
        <dbReference type="ARBA" id="ARBA00023125"/>
    </source>
</evidence>
<keyword evidence="4" id="KW-0804">Transcription</keyword>
<feature type="region of interest" description="Disordered" evidence="6">
    <location>
        <begin position="708"/>
        <end position="730"/>
    </location>
</feature>
<evidence type="ECO:0000256" key="4">
    <source>
        <dbReference type="ARBA" id="ARBA00023163"/>
    </source>
</evidence>
<keyword evidence="5" id="KW-0539">Nucleus</keyword>
<feature type="compositionally biased region" description="Polar residues" evidence="6">
    <location>
        <begin position="131"/>
        <end position="161"/>
    </location>
</feature>
<evidence type="ECO:0000256" key="5">
    <source>
        <dbReference type="ARBA" id="ARBA00023242"/>
    </source>
</evidence>
<dbReference type="SMART" id="SM00066">
    <property type="entry name" value="GAL4"/>
    <property type="match status" value="1"/>
</dbReference>
<dbReference type="PROSITE" id="PS00463">
    <property type="entry name" value="ZN2_CY6_FUNGAL_1"/>
    <property type="match status" value="1"/>
</dbReference>
<dbReference type="Gene3D" id="4.10.240.10">
    <property type="entry name" value="Zn(2)-C6 fungal-type DNA-binding domain"/>
    <property type="match status" value="1"/>
</dbReference>
<dbReference type="Proteomes" id="UP001147747">
    <property type="component" value="Unassembled WGS sequence"/>
</dbReference>